<evidence type="ECO:0000256" key="1">
    <source>
        <dbReference type="ARBA" id="ARBA00001968"/>
    </source>
</evidence>
<comment type="cofactor">
    <cofactor evidence="1">
        <name>a divalent metal cation</name>
        <dbReference type="ChEBI" id="CHEBI:60240"/>
    </cofactor>
</comment>
<dbReference type="InterPro" id="IPR003697">
    <property type="entry name" value="Maf-like"/>
</dbReference>
<protein>
    <submittedName>
        <fullName evidence="3">Maf-like protein</fullName>
    </submittedName>
</protein>
<dbReference type="NCBIfam" id="TIGR00172">
    <property type="entry name" value="maf"/>
    <property type="match status" value="1"/>
</dbReference>
<dbReference type="PANTHER" id="PTHR43213:SF5">
    <property type="entry name" value="BIFUNCTIONAL DTTP_UTP PYROPHOSPHATASE_METHYLTRANSFERASE PROTEIN-RELATED"/>
    <property type="match status" value="1"/>
</dbReference>
<dbReference type="PANTHER" id="PTHR43213">
    <property type="entry name" value="BIFUNCTIONAL DTTP/UTP PYROPHOSPHATASE/METHYLTRANSFERASE PROTEIN-RELATED"/>
    <property type="match status" value="1"/>
</dbReference>
<dbReference type="RefSeq" id="XP_014159048.1">
    <property type="nucleotide sequence ID" value="XM_014303573.1"/>
</dbReference>
<dbReference type="OrthoDB" id="10267058at2759"/>
<dbReference type="AlphaFoldDB" id="A0A0L0G8E6"/>
<reference evidence="3 4" key="1">
    <citation type="submission" date="2011-02" db="EMBL/GenBank/DDBJ databases">
        <title>The Genome Sequence of Sphaeroforma arctica JP610.</title>
        <authorList>
            <consortium name="The Broad Institute Genome Sequencing Platform"/>
            <person name="Russ C."/>
            <person name="Cuomo C."/>
            <person name="Young S.K."/>
            <person name="Zeng Q."/>
            <person name="Gargeya S."/>
            <person name="Alvarado L."/>
            <person name="Berlin A."/>
            <person name="Chapman S.B."/>
            <person name="Chen Z."/>
            <person name="Freedman E."/>
            <person name="Gellesch M."/>
            <person name="Goldberg J."/>
            <person name="Griggs A."/>
            <person name="Gujja S."/>
            <person name="Heilman E."/>
            <person name="Heiman D."/>
            <person name="Howarth C."/>
            <person name="Mehta T."/>
            <person name="Neiman D."/>
            <person name="Pearson M."/>
            <person name="Roberts A."/>
            <person name="Saif S."/>
            <person name="Shea T."/>
            <person name="Shenoy N."/>
            <person name="Sisk P."/>
            <person name="Stolte C."/>
            <person name="Sykes S."/>
            <person name="White J."/>
            <person name="Yandava C."/>
            <person name="Burger G."/>
            <person name="Gray M.W."/>
            <person name="Holland P.W.H."/>
            <person name="King N."/>
            <person name="Lang F.B.F."/>
            <person name="Roger A.J."/>
            <person name="Ruiz-Trillo I."/>
            <person name="Haas B."/>
            <person name="Nusbaum C."/>
            <person name="Birren B."/>
        </authorList>
    </citation>
    <scope>NUCLEOTIDE SEQUENCE [LARGE SCALE GENOMIC DNA]</scope>
    <source>
        <strain evidence="3 4">JP610</strain>
    </source>
</reference>
<evidence type="ECO:0000313" key="3">
    <source>
        <dbReference type="EMBL" id="KNC85146.1"/>
    </source>
</evidence>
<keyword evidence="4" id="KW-1185">Reference proteome</keyword>
<dbReference type="Gene3D" id="3.90.950.10">
    <property type="match status" value="1"/>
</dbReference>
<gene>
    <name evidence="3" type="ORF">SARC_02670</name>
</gene>
<dbReference type="Pfam" id="PF02545">
    <property type="entry name" value="Maf"/>
    <property type="match status" value="1"/>
</dbReference>
<dbReference type="CDD" id="cd00555">
    <property type="entry name" value="Maf"/>
    <property type="match status" value="1"/>
</dbReference>
<dbReference type="SUPFAM" id="SSF52972">
    <property type="entry name" value="ITPase-like"/>
    <property type="match status" value="1"/>
</dbReference>
<organism evidence="3 4">
    <name type="scientific">Sphaeroforma arctica JP610</name>
    <dbReference type="NCBI Taxonomy" id="667725"/>
    <lineage>
        <taxon>Eukaryota</taxon>
        <taxon>Ichthyosporea</taxon>
        <taxon>Ichthyophonida</taxon>
        <taxon>Sphaeroforma</taxon>
    </lineage>
</organism>
<sequence>MILPHLSVLNSKRIVLASGSPRRKELLDKLGLKFEIVPSIFEENLDKDDYPNCYDYVRQTSIHKAKEVFARLLKQRSPDAMPHIIIAADTIVEHNSTIFEKPSSKENARSTLMDLSGNTHAVWTAMTILVVSEDGKSVQVEKHVLEKTLVTFGILNEELVHEYVESGEPMDKAGGYGYQGLGFQLVESINGCNFNVIGLPVHSFCKTMVALIEELNWR</sequence>
<dbReference type="PIRSF" id="PIRSF006305">
    <property type="entry name" value="Maf"/>
    <property type="match status" value="1"/>
</dbReference>
<dbReference type="GO" id="GO:0047429">
    <property type="term" value="F:nucleoside triphosphate diphosphatase activity"/>
    <property type="evidence" value="ECO:0007669"/>
    <property type="project" value="InterPro"/>
</dbReference>
<dbReference type="EMBL" id="KQ241718">
    <property type="protein sequence ID" value="KNC85146.1"/>
    <property type="molecule type" value="Genomic_DNA"/>
</dbReference>
<dbReference type="HAMAP" id="MF_00528">
    <property type="entry name" value="Maf"/>
    <property type="match status" value="1"/>
</dbReference>
<dbReference type="eggNOG" id="KOG1509">
    <property type="taxonomic scope" value="Eukaryota"/>
</dbReference>
<accession>A0A0L0G8E6</accession>
<name>A0A0L0G8E6_9EUKA</name>
<dbReference type="STRING" id="667725.A0A0L0G8E6"/>
<dbReference type="Proteomes" id="UP000054560">
    <property type="component" value="Unassembled WGS sequence"/>
</dbReference>
<evidence type="ECO:0000256" key="2">
    <source>
        <dbReference type="ARBA" id="ARBA00022801"/>
    </source>
</evidence>
<dbReference type="GeneID" id="25903174"/>
<proteinExistence type="inferred from homology"/>
<keyword evidence="2" id="KW-0378">Hydrolase</keyword>
<evidence type="ECO:0000313" key="4">
    <source>
        <dbReference type="Proteomes" id="UP000054560"/>
    </source>
</evidence>
<dbReference type="InterPro" id="IPR029001">
    <property type="entry name" value="ITPase-like_fam"/>
</dbReference>